<dbReference type="InterPro" id="IPR008969">
    <property type="entry name" value="CarboxyPept-like_regulatory"/>
</dbReference>
<dbReference type="RefSeq" id="WP_068222176.1">
    <property type="nucleotide sequence ID" value="NZ_LRPC01000028.1"/>
</dbReference>
<dbReference type="Gene3D" id="2.60.40.1120">
    <property type="entry name" value="Carboxypeptidase-like, regulatory domain"/>
    <property type="match status" value="1"/>
</dbReference>
<dbReference type="SUPFAM" id="SSF49464">
    <property type="entry name" value="Carboxypeptidase regulatory domain-like"/>
    <property type="match status" value="1"/>
</dbReference>
<dbReference type="EMBL" id="LRPC01000028">
    <property type="protein sequence ID" value="KYG73626.1"/>
    <property type="molecule type" value="Genomic_DNA"/>
</dbReference>
<gene>
    <name evidence="1" type="ORF">AWW68_13125</name>
</gene>
<dbReference type="STRING" id="333140.AWW68_13125"/>
<dbReference type="Proteomes" id="UP000075606">
    <property type="component" value="Unassembled WGS sequence"/>
</dbReference>
<accession>A0A150X4G9</accession>
<evidence type="ECO:0008006" key="3">
    <source>
        <dbReference type="Google" id="ProtNLM"/>
    </source>
</evidence>
<keyword evidence="2" id="KW-1185">Reference proteome</keyword>
<comment type="caution">
    <text evidence="1">The sequence shown here is derived from an EMBL/GenBank/DDBJ whole genome shotgun (WGS) entry which is preliminary data.</text>
</comment>
<dbReference type="OrthoDB" id="1223654at2"/>
<organism evidence="1 2">
    <name type="scientific">Roseivirga spongicola</name>
    <dbReference type="NCBI Taxonomy" id="333140"/>
    <lineage>
        <taxon>Bacteria</taxon>
        <taxon>Pseudomonadati</taxon>
        <taxon>Bacteroidota</taxon>
        <taxon>Cytophagia</taxon>
        <taxon>Cytophagales</taxon>
        <taxon>Roseivirgaceae</taxon>
        <taxon>Roseivirga</taxon>
    </lineage>
</organism>
<dbReference type="Pfam" id="PF13715">
    <property type="entry name" value="CarbopepD_reg_2"/>
    <property type="match status" value="1"/>
</dbReference>
<protein>
    <recommendedName>
        <fullName evidence="3">Carboxypeptidase-like regulatory domain-containing protein</fullName>
    </recommendedName>
</protein>
<dbReference type="AlphaFoldDB" id="A0A150X4G9"/>
<sequence>MTIIRLSILLLIFSFNLSFSFQSYTLSGVVIDKSTGDPIEFCAIGLVGSTTGTITDKEGKFSLSGLPDHKFTLVFSHIAYENKVLKLSPKNTDQTLTIRLNPKVVDLDEVSISAKGRGKLARQRRRELGNFMKMVLGTEYNERLIQLVNEEVIDIRDLTSQSWKFSKNYDLVFVNEYLGYEIKYYDFSFIMNKTTKTFIGYPVFKELTPKEPEDLVKWKKNREEAFKGSLKHLLFSLISDRLIEEGFLVNITNFDPTSNIDSKDYERVSNALRTGPSAVNPNLKLTKVENDNYEMWVDGTIELFFTNPVDDTTEVSYILLKNETTKVSQNGNLHNPLSLMVYGHLANLGVYKMLPVNYLPDYLKSN</sequence>
<reference evidence="1 2" key="1">
    <citation type="submission" date="2016-01" db="EMBL/GenBank/DDBJ databases">
        <title>Genome sequencing of Roseivirga spongicola UST030701-084.</title>
        <authorList>
            <person name="Selvaratnam C."/>
            <person name="Thevarajoo S."/>
            <person name="Goh K.M."/>
            <person name="Ee R."/>
            <person name="Chan K.-G."/>
            <person name="Chong C.S."/>
        </authorList>
    </citation>
    <scope>NUCLEOTIDE SEQUENCE [LARGE SCALE GENOMIC DNA]</scope>
    <source>
        <strain evidence="1 2">UST030701-084</strain>
    </source>
</reference>
<evidence type="ECO:0000313" key="1">
    <source>
        <dbReference type="EMBL" id="KYG73626.1"/>
    </source>
</evidence>
<proteinExistence type="predicted"/>
<name>A0A150X4G9_9BACT</name>
<evidence type="ECO:0000313" key="2">
    <source>
        <dbReference type="Proteomes" id="UP000075606"/>
    </source>
</evidence>